<comment type="caution">
    <text evidence="2">The sequence shown here is derived from an EMBL/GenBank/DDBJ whole genome shotgun (WGS) entry which is preliminary data.</text>
</comment>
<evidence type="ECO:0000256" key="1">
    <source>
        <dbReference type="SAM" id="MobiDB-lite"/>
    </source>
</evidence>
<gene>
    <name evidence="2" type="ORF">PR048_015463</name>
</gene>
<feature type="region of interest" description="Disordered" evidence="1">
    <location>
        <begin position="1"/>
        <end position="41"/>
    </location>
</feature>
<feature type="compositionally biased region" description="Basic and acidic residues" evidence="1">
    <location>
        <begin position="1"/>
        <end position="17"/>
    </location>
</feature>
<proteinExistence type="predicted"/>
<name>A0ABQ9HH19_9NEOP</name>
<feature type="region of interest" description="Disordered" evidence="1">
    <location>
        <begin position="106"/>
        <end position="144"/>
    </location>
</feature>
<evidence type="ECO:0000313" key="3">
    <source>
        <dbReference type="Proteomes" id="UP001159363"/>
    </source>
</evidence>
<feature type="compositionally biased region" description="Gly residues" evidence="1">
    <location>
        <begin position="199"/>
        <end position="208"/>
    </location>
</feature>
<feature type="compositionally biased region" description="Polar residues" evidence="1">
    <location>
        <begin position="110"/>
        <end position="119"/>
    </location>
</feature>
<sequence>MEQRRNECSGGTRDPRENPPTSDIVRHDSHMRKSGSDPAGDLARFALSVGGKHDSTLRDRREAMTMRTAGALSGGSYYDGIGEGVGEFRALTAQLAPGLLPNTPPFLQAAYTTPGSASASPPVDNRRAHSSETVHTRRQARHGHTVLYTGPARIHWSKGRESVGGSLLLSAVTRRRRVRRRTLGKMTDDDGRLRDDGGRGVGIGGVSGREGVKPGERRLFVRPTTRETLAYQRRGVECRGVGKQLEGGRQPLVCISHQIGAARRSCLRARCTTPPLGALGTVFELGWLNGRLAGFRASGVVSCEEGKAKTASVNVLKDVAEAWTIVSSA</sequence>
<protein>
    <submittedName>
        <fullName evidence="2">Uncharacterized protein</fullName>
    </submittedName>
</protein>
<feature type="region of interest" description="Disordered" evidence="1">
    <location>
        <begin position="186"/>
        <end position="208"/>
    </location>
</feature>
<keyword evidence="3" id="KW-1185">Reference proteome</keyword>
<feature type="compositionally biased region" description="Basic and acidic residues" evidence="1">
    <location>
        <begin position="124"/>
        <end position="135"/>
    </location>
</feature>
<reference evidence="2 3" key="1">
    <citation type="submission" date="2023-02" db="EMBL/GenBank/DDBJ databases">
        <title>LHISI_Scaffold_Assembly.</title>
        <authorList>
            <person name="Stuart O.P."/>
            <person name="Cleave R."/>
            <person name="Magrath M.J.L."/>
            <person name="Mikheyev A.S."/>
        </authorList>
    </citation>
    <scope>NUCLEOTIDE SEQUENCE [LARGE SCALE GENOMIC DNA]</scope>
    <source>
        <strain evidence="2">Daus_M_001</strain>
        <tissue evidence="2">Leg muscle</tissue>
    </source>
</reference>
<organism evidence="2 3">
    <name type="scientific">Dryococelus australis</name>
    <dbReference type="NCBI Taxonomy" id="614101"/>
    <lineage>
        <taxon>Eukaryota</taxon>
        <taxon>Metazoa</taxon>
        <taxon>Ecdysozoa</taxon>
        <taxon>Arthropoda</taxon>
        <taxon>Hexapoda</taxon>
        <taxon>Insecta</taxon>
        <taxon>Pterygota</taxon>
        <taxon>Neoptera</taxon>
        <taxon>Polyneoptera</taxon>
        <taxon>Phasmatodea</taxon>
        <taxon>Verophasmatodea</taxon>
        <taxon>Anareolatae</taxon>
        <taxon>Phasmatidae</taxon>
        <taxon>Eurycanthinae</taxon>
        <taxon>Dryococelus</taxon>
    </lineage>
</organism>
<evidence type="ECO:0000313" key="2">
    <source>
        <dbReference type="EMBL" id="KAJ8883619.1"/>
    </source>
</evidence>
<accession>A0ABQ9HH19</accession>
<dbReference type="EMBL" id="JARBHB010000005">
    <property type="protein sequence ID" value="KAJ8883619.1"/>
    <property type="molecule type" value="Genomic_DNA"/>
</dbReference>
<dbReference type="Proteomes" id="UP001159363">
    <property type="component" value="Chromosome 4"/>
</dbReference>
<feature type="compositionally biased region" description="Basic and acidic residues" evidence="1">
    <location>
        <begin position="186"/>
        <end position="198"/>
    </location>
</feature>